<accession>A0A060DS63</accession>
<evidence type="ECO:0000313" key="2">
    <source>
        <dbReference type="EMBL" id="AIB13998.1"/>
    </source>
</evidence>
<name>A0A060DS63_9PROT</name>
<dbReference type="Proteomes" id="UP000027186">
    <property type="component" value="Plasmid AbAZ39_p1"/>
</dbReference>
<evidence type="ECO:0000313" key="3">
    <source>
        <dbReference type="Proteomes" id="UP000027186"/>
    </source>
</evidence>
<dbReference type="AlphaFoldDB" id="A0A060DS63"/>
<keyword evidence="1" id="KW-0472">Membrane</keyword>
<proteinExistence type="predicted"/>
<dbReference type="KEGG" id="abq:ABAZ39_18890"/>
<protein>
    <submittedName>
        <fullName evidence="2">Uncharacterized protein</fullName>
    </submittedName>
</protein>
<gene>
    <name evidence="2" type="ORF">ABAZ39_18890</name>
</gene>
<keyword evidence="1" id="KW-0812">Transmembrane</keyword>
<organism evidence="2 3">
    <name type="scientific">Azospirillum argentinense</name>
    <dbReference type="NCBI Taxonomy" id="2970906"/>
    <lineage>
        <taxon>Bacteria</taxon>
        <taxon>Pseudomonadati</taxon>
        <taxon>Pseudomonadota</taxon>
        <taxon>Alphaproteobacteria</taxon>
        <taxon>Rhodospirillales</taxon>
        <taxon>Azospirillaceae</taxon>
        <taxon>Azospirillum</taxon>
    </lineage>
</organism>
<keyword evidence="1" id="KW-1133">Transmembrane helix</keyword>
<dbReference type="EMBL" id="CP007794">
    <property type="protein sequence ID" value="AIB13998.1"/>
    <property type="molecule type" value="Genomic_DNA"/>
</dbReference>
<dbReference type="RefSeq" id="WP_040134312.1">
    <property type="nucleotide sequence ID" value="NZ_CP007794.1"/>
</dbReference>
<keyword evidence="2" id="KW-0614">Plasmid</keyword>
<sequence>MWAGLVSIVSGWWVRLVPVMIAAGAVLAAVAAWGAAQRQAGRRDAAAESATDALHNAEVRHEIEDAVRRTGGAAERLRDGWSRD</sequence>
<evidence type="ECO:0000256" key="1">
    <source>
        <dbReference type="SAM" id="Phobius"/>
    </source>
</evidence>
<reference evidence="2 3" key="1">
    <citation type="journal article" date="2014" name="Genome Announc.">
        <title>Complete Genome Sequence of the Model Rhizosphere Strain Azospirillum brasilense Az39, Successfully Applied in Agriculture.</title>
        <authorList>
            <person name="Rivera D."/>
            <person name="Revale S."/>
            <person name="Molina R."/>
            <person name="Gualpa J."/>
            <person name="Puente M."/>
            <person name="Maroniche G."/>
            <person name="Paris G."/>
            <person name="Baker D."/>
            <person name="Clavijo B."/>
            <person name="McLay K."/>
            <person name="Spaepen S."/>
            <person name="Perticari A."/>
            <person name="Vazquez M."/>
            <person name="Wisniewski-Dye F."/>
            <person name="Watkins C."/>
            <person name="Martinez-Abarca F."/>
            <person name="Vanderleyden J."/>
            <person name="Cassan F."/>
        </authorList>
    </citation>
    <scope>NUCLEOTIDE SEQUENCE [LARGE SCALE GENOMIC DNA]</scope>
    <source>
        <strain evidence="2 3">Az39</strain>
        <plasmid evidence="2">AbAZ39_p1</plasmid>
    </source>
</reference>
<feature type="transmembrane region" description="Helical" evidence="1">
    <location>
        <begin position="12"/>
        <end position="33"/>
    </location>
</feature>
<geneLocation type="plasmid" evidence="2 3">
    <name>AbAZ39_p1</name>
</geneLocation>